<evidence type="ECO:0000313" key="1">
    <source>
        <dbReference type="EMBL" id="CAB4121017.1"/>
    </source>
</evidence>
<name>A0A6J5KJG9_9CAUD</name>
<dbReference type="PANTHER" id="PTHR36015">
    <property type="entry name" value="HOLLIDAY JUNCTION RESOLVASE MOC1, CHLOROPLASTIC-RELATED"/>
    <property type="match status" value="1"/>
</dbReference>
<dbReference type="CDD" id="cd22992">
    <property type="entry name" value="MOC1"/>
    <property type="match status" value="1"/>
</dbReference>
<dbReference type="Gene3D" id="3.30.420.10">
    <property type="entry name" value="Ribonuclease H-like superfamily/Ribonuclease H"/>
    <property type="match status" value="1"/>
</dbReference>
<protein>
    <submittedName>
        <fullName evidence="1">Uncharacterized protein</fullName>
    </submittedName>
</protein>
<dbReference type="SUPFAM" id="SSF53098">
    <property type="entry name" value="Ribonuclease H-like"/>
    <property type="match status" value="1"/>
</dbReference>
<dbReference type="EMBL" id="LR796141">
    <property type="protein sequence ID" value="CAB4121017.1"/>
    <property type="molecule type" value="Genomic_DNA"/>
</dbReference>
<dbReference type="GO" id="GO:0008821">
    <property type="term" value="F:crossover junction DNA endonuclease activity"/>
    <property type="evidence" value="ECO:0007669"/>
    <property type="project" value="InterPro"/>
</dbReference>
<dbReference type="GO" id="GO:0003676">
    <property type="term" value="F:nucleic acid binding"/>
    <property type="evidence" value="ECO:0007669"/>
    <property type="project" value="InterPro"/>
</dbReference>
<dbReference type="InterPro" id="IPR012337">
    <property type="entry name" value="RNaseH-like_sf"/>
</dbReference>
<dbReference type="PANTHER" id="PTHR36015:SF6">
    <property type="entry name" value="HOLLIDAY JUNCTION RESOLVASE MOC1, CHLOROPLASTIC-RELATED"/>
    <property type="match status" value="1"/>
</dbReference>
<reference evidence="1" key="1">
    <citation type="submission" date="2020-04" db="EMBL/GenBank/DDBJ databases">
        <authorList>
            <person name="Chiriac C."/>
            <person name="Salcher M."/>
            <person name="Ghai R."/>
            <person name="Kavagutti S V."/>
        </authorList>
    </citation>
    <scope>NUCLEOTIDE SEQUENCE</scope>
</reference>
<organism evidence="1">
    <name type="scientific">uncultured Caudovirales phage</name>
    <dbReference type="NCBI Taxonomy" id="2100421"/>
    <lineage>
        <taxon>Viruses</taxon>
        <taxon>Duplodnaviria</taxon>
        <taxon>Heunggongvirae</taxon>
        <taxon>Uroviricota</taxon>
        <taxon>Caudoviricetes</taxon>
        <taxon>Peduoviridae</taxon>
        <taxon>Maltschvirus</taxon>
        <taxon>Maltschvirus maltsch</taxon>
    </lineage>
</organism>
<dbReference type="InterPro" id="IPR045290">
    <property type="entry name" value="MOC1-like"/>
</dbReference>
<accession>A0A6J5KJG9</accession>
<proteinExistence type="predicted"/>
<sequence length="154" mass="16688">MRILGCDPGVSGALVLIDHVKDTCDVIDMPITKIDGKSRINHHALGNHIALLDIDLAVVEWVSASPQMGVVSAFNFGQSFASIVQALASAIVPYELVAPNVWTRAMGVKAKEPDSSRQRASQLMPQFSQHWPNKGHHGRSDAALLSLYGKKHLT</sequence>
<gene>
    <name evidence="1" type="ORF">UFOVP7_15</name>
</gene>
<dbReference type="InterPro" id="IPR036397">
    <property type="entry name" value="RNaseH_sf"/>
</dbReference>